<dbReference type="Proteomes" id="UP001341281">
    <property type="component" value="Chromosome 10"/>
</dbReference>
<reference evidence="2 3" key="1">
    <citation type="submission" date="2024-02" db="EMBL/GenBank/DDBJ databases">
        <title>High-quality chromosome-scale genome assembly of Pensacola bahiagrass (Paspalum notatum Flugge var. saurae).</title>
        <authorList>
            <person name="Vega J.M."/>
            <person name="Podio M."/>
            <person name="Orjuela J."/>
            <person name="Siena L.A."/>
            <person name="Pessino S.C."/>
            <person name="Combes M.C."/>
            <person name="Mariac C."/>
            <person name="Albertini E."/>
            <person name="Pupilli F."/>
            <person name="Ortiz J.P.A."/>
            <person name="Leblanc O."/>
        </authorList>
    </citation>
    <scope>NUCLEOTIDE SEQUENCE [LARGE SCALE GENOMIC DNA]</scope>
    <source>
        <strain evidence="2">R1</strain>
        <tissue evidence="2">Leaf</tissue>
    </source>
</reference>
<protein>
    <recommendedName>
        <fullName evidence="1">Serine aminopeptidase S33 domain-containing protein</fullName>
    </recommendedName>
</protein>
<keyword evidence="3" id="KW-1185">Reference proteome</keyword>
<gene>
    <name evidence="2" type="ORF">U9M48_044724</name>
</gene>
<dbReference type="InterPro" id="IPR029058">
    <property type="entry name" value="AB_hydrolase_fold"/>
</dbReference>
<evidence type="ECO:0000313" key="3">
    <source>
        <dbReference type="Proteomes" id="UP001341281"/>
    </source>
</evidence>
<sequence length="160" mass="18011">MSMPPQKSPQSPVELYTITVAINFEQSFQDDSILIDLVDAFTKEGISAFRFDFSGNGESEGEFQYGSYRKEAADLRSVVLYFSKQKYDIIALVGHSKGGNAVLLYASRYNDVPIIVNISGRFALERGIDGRLGKNFMQRINKDGYIDVKNKKGLAFRYLI</sequence>
<accession>A0AAQ3UZW5</accession>
<dbReference type="EMBL" id="CP144754">
    <property type="protein sequence ID" value="WVZ99425.1"/>
    <property type="molecule type" value="Genomic_DNA"/>
</dbReference>
<feature type="domain" description="Serine aminopeptidase S33" evidence="1">
    <location>
        <begin position="36"/>
        <end position="125"/>
    </location>
</feature>
<dbReference type="PANTHER" id="PTHR42886:SF38">
    <property type="entry name" value="ALPHA_BETA-HYDROLASES SUPERFAMILY PROTEIN"/>
    <property type="match status" value="1"/>
</dbReference>
<dbReference type="Pfam" id="PF12146">
    <property type="entry name" value="Hydrolase_4"/>
    <property type="match status" value="1"/>
</dbReference>
<organism evidence="2 3">
    <name type="scientific">Paspalum notatum var. saurae</name>
    <dbReference type="NCBI Taxonomy" id="547442"/>
    <lineage>
        <taxon>Eukaryota</taxon>
        <taxon>Viridiplantae</taxon>
        <taxon>Streptophyta</taxon>
        <taxon>Embryophyta</taxon>
        <taxon>Tracheophyta</taxon>
        <taxon>Spermatophyta</taxon>
        <taxon>Magnoliopsida</taxon>
        <taxon>Liliopsida</taxon>
        <taxon>Poales</taxon>
        <taxon>Poaceae</taxon>
        <taxon>PACMAD clade</taxon>
        <taxon>Panicoideae</taxon>
        <taxon>Andropogonodae</taxon>
        <taxon>Paspaleae</taxon>
        <taxon>Paspalinae</taxon>
        <taxon>Paspalum</taxon>
    </lineage>
</organism>
<evidence type="ECO:0000259" key="1">
    <source>
        <dbReference type="Pfam" id="PF12146"/>
    </source>
</evidence>
<evidence type="ECO:0000313" key="2">
    <source>
        <dbReference type="EMBL" id="WVZ99425.1"/>
    </source>
</evidence>
<dbReference type="PANTHER" id="PTHR42886">
    <property type="entry name" value="RE40534P-RELATED"/>
    <property type="match status" value="1"/>
</dbReference>
<name>A0AAQ3UZW5_PASNO</name>
<dbReference type="SUPFAM" id="SSF53474">
    <property type="entry name" value="alpha/beta-Hydrolases"/>
    <property type="match status" value="1"/>
</dbReference>
<dbReference type="InterPro" id="IPR022742">
    <property type="entry name" value="Hydrolase_4"/>
</dbReference>
<proteinExistence type="predicted"/>
<dbReference type="Gene3D" id="3.40.50.1820">
    <property type="entry name" value="alpha/beta hydrolase"/>
    <property type="match status" value="1"/>
</dbReference>
<dbReference type="AlphaFoldDB" id="A0AAQ3UZW5"/>